<keyword evidence="10 14" id="KW-0472">Membrane</keyword>
<dbReference type="Proteomes" id="UP000239649">
    <property type="component" value="Unassembled WGS sequence"/>
</dbReference>
<evidence type="ECO:0000256" key="7">
    <source>
        <dbReference type="ARBA" id="ARBA00022837"/>
    </source>
</evidence>
<evidence type="ECO:0000256" key="8">
    <source>
        <dbReference type="ARBA" id="ARBA00022989"/>
    </source>
</evidence>
<dbReference type="PROSITE" id="PS00018">
    <property type="entry name" value="EF_HAND_1"/>
    <property type="match status" value="1"/>
</dbReference>
<evidence type="ECO:0000256" key="1">
    <source>
        <dbReference type="ARBA" id="ARBA00004434"/>
    </source>
</evidence>
<evidence type="ECO:0000256" key="10">
    <source>
        <dbReference type="ARBA" id="ARBA00023136"/>
    </source>
</evidence>
<keyword evidence="4" id="KW-0050">Antiport</keyword>
<evidence type="ECO:0000256" key="4">
    <source>
        <dbReference type="ARBA" id="ARBA00022449"/>
    </source>
</evidence>
<keyword evidence="4" id="KW-0813">Transport</keyword>
<feature type="domain" description="EF-hand" evidence="15">
    <location>
        <begin position="735"/>
        <end position="770"/>
    </location>
</feature>
<comment type="similarity">
    <text evidence="2">Belongs to the LETM1 family.</text>
</comment>
<feature type="compositionally biased region" description="Basic residues" evidence="13">
    <location>
        <begin position="150"/>
        <end position="159"/>
    </location>
</feature>
<feature type="region of interest" description="Disordered" evidence="13">
    <location>
        <begin position="93"/>
        <end position="171"/>
    </location>
</feature>
<evidence type="ECO:0000256" key="2">
    <source>
        <dbReference type="ARBA" id="ARBA00009584"/>
    </source>
</evidence>
<evidence type="ECO:0000256" key="5">
    <source>
        <dbReference type="ARBA" id="ARBA00022692"/>
    </source>
</evidence>
<evidence type="ECO:0000256" key="12">
    <source>
        <dbReference type="PROSITE-ProRule" id="PRU01094"/>
    </source>
</evidence>
<dbReference type="PROSITE" id="PS51758">
    <property type="entry name" value="LETM1_RBD"/>
    <property type="match status" value="1"/>
</dbReference>
<dbReference type="GO" id="GO:0015297">
    <property type="term" value="F:antiporter activity"/>
    <property type="evidence" value="ECO:0007669"/>
    <property type="project" value="UniProtKB-KW"/>
</dbReference>
<dbReference type="AlphaFoldDB" id="A0A2P6V3B4"/>
<evidence type="ECO:0000313" key="17">
    <source>
        <dbReference type="EMBL" id="PSC68581.1"/>
    </source>
</evidence>
<accession>A0A2P6V3B4</accession>
<keyword evidence="5 14" id="KW-0812">Transmembrane</keyword>
<protein>
    <recommendedName>
        <fullName evidence="3">Mitochondrial proton/calcium exchanger protein</fullName>
    </recommendedName>
    <alternativeName>
        <fullName evidence="11">Leucine zipper-EF-hand-containing transmembrane protein 1</fullName>
    </alternativeName>
</protein>
<keyword evidence="8 14" id="KW-1133">Transmembrane helix</keyword>
<name>A0A2P6V3B4_9CHLO</name>
<dbReference type="InterPro" id="IPR018247">
    <property type="entry name" value="EF_Hand_1_Ca_BS"/>
</dbReference>
<evidence type="ECO:0000259" key="16">
    <source>
        <dbReference type="PROSITE" id="PS51758"/>
    </source>
</evidence>
<feature type="compositionally biased region" description="Polar residues" evidence="13">
    <location>
        <begin position="117"/>
        <end position="134"/>
    </location>
</feature>
<organism evidence="17 18">
    <name type="scientific">Micractinium conductrix</name>
    <dbReference type="NCBI Taxonomy" id="554055"/>
    <lineage>
        <taxon>Eukaryota</taxon>
        <taxon>Viridiplantae</taxon>
        <taxon>Chlorophyta</taxon>
        <taxon>core chlorophytes</taxon>
        <taxon>Trebouxiophyceae</taxon>
        <taxon>Chlorellales</taxon>
        <taxon>Chlorellaceae</taxon>
        <taxon>Chlorella clade</taxon>
        <taxon>Micractinium</taxon>
    </lineage>
</organism>
<dbReference type="PANTHER" id="PTHR14009:SF1">
    <property type="entry name" value="MITOCHONDRIAL PROTON_CALCIUM EXCHANGER PROTEIN"/>
    <property type="match status" value="1"/>
</dbReference>
<evidence type="ECO:0000256" key="14">
    <source>
        <dbReference type="SAM" id="Phobius"/>
    </source>
</evidence>
<evidence type="ECO:0000256" key="6">
    <source>
        <dbReference type="ARBA" id="ARBA00022792"/>
    </source>
</evidence>
<dbReference type="InterPro" id="IPR033122">
    <property type="entry name" value="LETM1-like_RBD"/>
</dbReference>
<proteinExistence type="inferred from homology"/>
<dbReference type="SUPFAM" id="SSF47473">
    <property type="entry name" value="EF-hand"/>
    <property type="match status" value="1"/>
</dbReference>
<dbReference type="InterPro" id="IPR011992">
    <property type="entry name" value="EF-hand-dom_pair"/>
</dbReference>
<keyword evidence="6" id="KW-0999">Mitochondrion inner membrane</keyword>
<comment type="subcellular location">
    <subcellularLocation>
        <location evidence="1">Mitochondrion inner membrane</location>
        <topology evidence="1">Single-pass membrane protein</topology>
    </subcellularLocation>
</comment>
<dbReference type="EMBL" id="LHPF02000035">
    <property type="protein sequence ID" value="PSC68581.1"/>
    <property type="molecule type" value="Genomic_DNA"/>
</dbReference>
<evidence type="ECO:0000256" key="3">
    <source>
        <dbReference type="ARBA" id="ARBA00020557"/>
    </source>
</evidence>
<dbReference type="InterPro" id="IPR044202">
    <property type="entry name" value="LETM1/MDM38-like"/>
</dbReference>
<feature type="transmembrane region" description="Helical" evidence="14">
    <location>
        <begin position="1012"/>
        <end position="1032"/>
    </location>
</feature>
<reference evidence="17 18" key="1">
    <citation type="journal article" date="2018" name="Plant J.">
        <title>Genome sequences of Chlorella sorokiniana UTEX 1602 and Micractinium conductrix SAG 241.80: implications to maltose excretion by a green alga.</title>
        <authorList>
            <person name="Arriola M.B."/>
            <person name="Velmurugan N."/>
            <person name="Zhang Y."/>
            <person name="Plunkett M.H."/>
            <person name="Hondzo H."/>
            <person name="Barney B.M."/>
        </authorList>
    </citation>
    <scope>NUCLEOTIDE SEQUENCE [LARGE SCALE GENOMIC DNA]</scope>
    <source>
        <strain evidence="17 18">SAG 241.80</strain>
    </source>
</reference>
<dbReference type="PANTHER" id="PTHR14009">
    <property type="entry name" value="LEUCINE ZIPPER-EF-HAND CONTAINING TRANSMEMBRANE PROTEIN"/>
    <property type="match status" value="1"/>
</dbReference>
<feature type="transmembrane region" description="Helical" evidence="14">
    <location>
        <begin position="303"/>
        <end position="326"/>
    </location>
</feature>
<evidence type="ECO:0000313" key="18">
    <source>
        <dbReference type="Proteomes" id="UP000239649"/>
    </source>
</evidence>
<evidence type="ECO:0000256" key="13">
    <source>
        <dbReference type="SAM" id="MobiDB-lite"/>
    </source>
</evidence>
<sequence>MASWRYAGRAAGLFRLLLDQQGGGGGSAVAGAASRLWHGELRLAALTDGGGAAAAAAPGLAAVRHLHTVASLRPWLPAVAAAGGDQLLLHRRRGGGRRQQPWQQPWEQQGSAALHSAASQEVPNHQDSVKSHLTQPPPLAGVAPWDGHLPHQHLPHQHPRPASAAPQYEAADAEECDEAMAEYSEARSRVKRLSRLPPGHVPLRVRVVKAAEMLAHGTKVTVLWLVALPGKVGRFYMQPRADRSATYRRWWGIVKKEAKHYWVGAKLLGCDVKIASRLLGKVVQGKTLSRRERAQLTRTAADLFRLVPMLVFVVVPFMELLLPVALKLFPNMLPSTFEDKLKKEEEMKRRIGARMELARFLQDTVAEMASDMQKSSSGETATSAEELYHFMQRIRAGEDVPVSELLRFSKLFSDELTLDNLERVQLVSLCRFVGIQPFGTDAFLRGRLRRHLQEIKEDDRDIQQEGIPSLTVDELRQACRARGMRAPFGEGSEEFMRRQLAEWIDWSLNKHLPSSLLLLSRAFTVTQPLGRSPRAMDVRSLRETLSTLPDEAVEDVELFATAESGDKTEAIERKLELLEREEEMIREEEAVAAEMPTTAGSTDARSMAAAAAAAAVVREAAASVVAEHLEGQSAEERELKAAQGKKHRMRKVITALAHLASASGVSREREEFMELVEKEIGRLEGQLETRGVGMVFSKGTLEAKRQGQLEHLVGAKRLEDRVASILQRVEQELDVAETQIGDKLKMLDTDRDGVISAQELASAMGFLREQMGEEELRHLLEMLSVEAGKDGGIDVNRLMELADEAEEEEAGEDNGAHHHHHSTARYAAGVATTIVQCVMGLATFDALYAPTATTTGALARTSLAYGGVWMVCYTCFSGALFRLLFLQLDAVAMLLLASTDKVCSNSNLLTTYGVLHGLLPRAATGSAAAPTPRSLCLAYQPPALLATFALVGWHLYSAELAQRWAFLARLRTQAGGSPAAALRCAALRGLRCRGPCCATSAGLEALPCSLEYWLSFALLAVCCMYSLAAVPAQLSGR</sequence>
<evidence type="ECO:0000256" key="9">
    <source>
        <dbReference type="ARBA" id="ARBA00023128"/>
    </source>
</evidence>
<dbReference type="STRING" id="554055.A0A2P6V3B4"/>
<dbReference type="OrthoDB" id="275278at2759"/>
<keyword evidence="7" id="KW-0106">Calcium</keyword>
<dbReference type="InterPro" id="IPR002048">
    <property type="entry name" value="EF_hand_dom"/>
</dbReference>
<feature type="compositionally biased region" description="Low complexity" evidence="13">
    <location>
        <begin position="98"/>
        <end position="110"/>
    </location>
</feature>
<dbReference type="CDD" id="cd00051">
    <property type="entry name" value="EFh"/>
    <property type="match status" value="1"/>
</dbReference>
<keyword evidence="18" id="KW-1185">Reference proteome</keyword>
<feature type="domain" description="Letm1 RBD" evidence="16">
    <location>
        <begin position="349"/>
        <end position="603"/>
    </location>
</feature>
<dbReference type="Pfam" id="PF07766">
    <property type="entry name" value="LETM1_RBD"/>
    <property type="match status" value="1"/>
</dbReference>
<dbReference type="GO" id="GO:0005743">
    <property type="term" value="C:mitochondrial inner membrane"/>
    <property type="evidence" value="ECO:0007669"/>
    <property type="project" value="UniProtKB-SubCell"/>
</dbReference>
<dbReference type="Gene3D" id="1.10.238.10">
    <property type="entry name" value="EF-hand"/>
    <property type="match status" value="1"/>
</dbReference>
<dbReference type="GO" id="GO:0030003">
    <property type="term" value="P:intracellular monoatomic cation homeostasis"/>
    <property type="evidence" value="ECO:0007669"/>
    <property type="project" value="TreeGrafter"/>
</dbReference>
<feature type="transmembrane region" description="Helical" evidence="14">
    <location>
        <begin position="863"/>
        <end position="885"/>
    </location>
</feature>
<gene>
    <name evidence="17" type="ORF">C2E20_7851</name>
</gene>
<dbReference type="GO" id="GO:0043022">
    <property type="term" value="F:ribosome binding"/>
    <property type="evidence" value="ECO:0007669"/>
    <property type="project" value="InterPro"/>
</dbReference>
<keyword evidence="9 12" id="KW-0496">Mitochondrion</keyword>
<dbReference type="GO" id="GO:0005509">
    <property type="term" value="F:calcium ion binding"/>
    <property type="evidence" value="ECO:0007669"/>
    <property type="project" value="InterPro"/>
</dbReference>
<evidence type="ECO:0000259" key="15">
    <source>
        <dbReference type="PROSITE" id="PS50222"/>
    </source>
</evidence>
<comment type="caution">
    <text evidence="17">The sequence shown here is derived from an EMBL/GenBank/DDBJ whole genome shotgun (WGS) entry which is preliminary data.</text>
</comment>
<evidence type="ECO:0000256" key="11">
    <source>
        <dbReference type="ARBA" id="ARBA00031360"/>
    </source>
</evidence>
<dbReference type="PROSITE" id="PS50222">
    <property type="entry name" value="EF_HAND_2"/>
    <property type="match status" value="1"/>
</dbReference>